<keyword evidence="1" id="KW-0732">Signal</keyword>
<dbReference type="Proteomes" id="UP000291020">
    <property type="component" value="Unassembled WGS sequence"/>
</dbReference>
<feature type="chain" id="PRO_5019094699" description="Secreted protein" evidence="1">
    <location>
        <begin position="17"/>
        <end position="119"/>
    </location>
</feature>
<keyword evidence="3" id="KW-1185">Reference proteome</keyword>
<reference evidence="2" key="3">
    <citation type="submission" date="2025-09" db="UniProtKB">
        <authorList>
            <consortium name="Ensembl"/>
        </authorList>
    </citation>
    <scope>IDENTIFICATION</scope>
</reference>
<protein>
    <recommendedName>
        <fullName evidence="4">Secreted protein</fullName>
    </recommendedName>
</protein>
<evidence type="ECO:0000313" key="2">
    <source>
        <dbReference type="Ensembl" id="ENSGAGP00000028763.1"/>
    </source>
</evidence>
<organism evidence="2 3">
    <name type="scientific">Gopherus agassizii</name>
    <name type="common">Agassiz's desert tortoise</name>
    <dbReference type="NCBI Taxonomy" id="38772"/>
    <lineage>
        <taxon>Eukaryota</taxon>
        <taxon>Metazoa</taxon>
        <taxon>Chordata</taxon>
        <taxon>Craniata</taxon>
        <taxon>Vertebrata</taxon>
        <taxon>Euteleostomi</taxon>
        <taxon>Archelosauria</taxon>
        <taxon>Testudinata</taxon>
        <taxon>Testudines</taxon>
        <taxon>Cryptodira</taxon>
        <taxon>Durocryptodira</taxon>
        <taxon>Testudinoidea</taxon>
        <taxon>Testudinidae</taxon>
        <taxon>Gopherus</taxon>
    </lineage>
</organism>
<dbReference type="AlphaFoldDB" id="A0A452ILN8"/>
<name>A0A452ILN8_9SAUR</name>
<accession>A0A452ILN8</accession>
<feature type="signal peptide" evidence="1">
    <location>
        <begin position="1"/>
        <end position="16"/>
    </location>
</feature>
<evidence type="ECO:0000256" key="1">
    <source>
        <dbReference type="SAM" id="SignalP"/>
    </source>
</evidence>
<proteinExistence type="predicted"/>
<evidence type="ECO:0008006" key="4">
    <source>
        <dbReference type="Google" id="ProtNLM"/>
    </source>
</evidence>
<evidence type="ECO:0000313" key="3">
    <source>
        <dbReference type="Proteomes" id="UP000291020"/>
    </source>
</evidence>
<reference evidence="3" key="1">
    <citation type="journal article" date="2017" name="PLoS ONE">
        <title>The Agassiz's desert tortoise genome provides a resource for the conservation of a threatened species.</title>
        <authorList>
            <person name="Tollis M."/>
            <person name="DeNardo D.F."/>
            <person name="Cornelius J.A."/>
            <person name="Dolby G.A."/>
            <person name="Edwards T."/>
            <person name="Henen B.T."/>
            <person name="Karl A.E."/>
            <person name="Murphy R.W."/>
            <person name="Kusumi K."/>
        </authorList>
    </citation>
    <scope>NUCLEOTIDE SEQUENCE [LARGE SCALE GENOMIC DNA]</scope>
</reference>
<dbReference type="Ensembl" id="ENSGAGT00000032678.1">
    <property type="protein sequence ID" value="ENSGAGP00000028763.1"/>
    <property type="gene ID" value="ENSGAGG00000020844.1"/>
</dbReference>
<reference evidence="2" key="2">
    <citation type="submission" date="2025-08" db="UniProtKB">
        <authorList>
            <consortium name="Ensembl"/>
        </authorList>
    </citation>
    <scope>IDENTIFICATION</scope>
</reference>
<sequence length="119" mass="12691">MLLLWVGGWIVEGTELLWLGETANSPCSWAVGGELFDTAQEQEEFCIPHRLLGGCPCLCPLCTPLHIVTHLAAGTWAGRTFLARLSKGSRLGALAFPTDTVASATAHLTVIRNATVSLC</sequence>